<name>A0A7C8PSD4_ORBOL</name>
<comment type="caution">
    <text evidence="1">The sequence shown here is derived from an EMBL/GenBank/DDBJ whole genome shotgun (WGS) entry which is preliminary data.</text>
</comment>
<dbReference type="Proteomes" id="UP000479691">
    <property type="component" value="Unassembled WGS sequence"/>
</dbReference>
<accession>A0A7C8PSD4</accession>
<evidence type="ECO:0000313" key="2">
    <source>
        <dbReference type="Proteomes" id="UP000479691"/>
    </source>
</evidence>
<gene>
    <name evidence="1" type="ORF">TWF788_007646</name>
</gene>
<proteinExistence type="predicted"/>
<organism evidence="1 2">
    <name type="scientific">Orbilia oligospora</name>
    <name type="common">Nematode-trapping fungus</name>
    <name type="synonym">Arthrobotrys oligospora</name>
    <dbReference type="NCBI Taxonomy" id="2813651"/>
    <lineage>
        <taxon>Eukaryota</taxon>
        <taxon>Fungi</taxon>
        <taxon>Dikarya</taxon>
        <taxon>Ascomycota</taxon>
        <taxon>Pezizomycotina</taxon>
        <taxon>Orbiliomycetes</taxon>
        <taxon>Orbiliales</taxon>
        <taxon>Orbiliaceae</taxon>
        <taxon>Orbilia</taxon>
    </lineage>
</organism>
<dbReference type="EMBL" id="JAABOE010000043">
    <property type="protein sequence ID" value="KAF3177863.1"/>
    <property type="molecule type" value="Genomic_DNA"/>
</dbReference>
<sequence length="116" mass="12934">MVRKAPFNIYFVARGELVLRGRDAWNNSDGPVLAISPASKPNYPAVIGLYRVITANAETTSPGRFLLVTKYEPTLFVQPDQERVAIVAFIANAYRPRRCQRNPNTISEQAVPVCVE</sequence>
<reference evidence="1 2" key="1">
    <citation type="submission" date="2019-06" db="EMBL/GenBank/DDBJ databases">
        <authorList>
            <person name="Palmer J.M."/>
        </authorList>
    </citation>
    <scope>NUCLEOTIDE SEQUENCE [LARGE SCALE GENOMIC DNA]</scope>
    <source>
        <strain evidence="1 2">TWF788</strain>
    </source>
</reference>
<protein>
    <submittedName>
        <fullName evidence="1">Uncharacterized protein</fullName>
    </submittedName>
</protein>
<dbReference type="AlphaFoldDB" id="A0A7C8PSD4"/>
<evidence type="ECO:0000313" key="1">
    <source>
        <dbReference type="EMBL" id="KAF3177863.1"/>
    </source>
</evidence>